<dbReference type="SUPFAM" id="SSF56601">
    <property type="entry name" value="beta-lactamase/transpeptidase-like"/>
    <property type="match status" value="1"/>
</dbReference>
<dbReference type="InterPro" id="IPR050491">
    <property type="entry name" value="AmpC-like"/>
</dbReference>
<dbReference type="AlphaFoldDB" id="A0A344LJI5"/>
<dbReference type="InterPro" id="IPR001466">
    <property type="entry name" value="Beta-lactam-related"/>
</dbReference>
<dbReference type="PANTHER" id="PTHR46825:SF7">
    <property type="entry name" value="D-ALANYL-D-ALANINE CARBOXYPEPTIDASE"/>
    <property type="match status" value="1"/>
</dbReference>
<gene>
    <name evidence="2" type="ORF">A4R43_01495</name>
</gene>
<accession>A0A344LJI5</accession>
<dbReference type="InterPro" id="IPR012338">
    <property type="entry name" value="Beta-lactam/transpept-like"/>
</dbReference>
<keyword evidence="3" id="KW-1185">Reference proteome</keyword>
<evidence type="ECO:0000259" key="1">
    <source>
        <dbReference type="Pfam" id="PF00144"/>
    </source>
</evidence>
<proteinExistence type="predicted"/>
<dbReference type="EMBL" id="CP015163">
    <property type="protein sequence ID" value="AXB48209.1"/>
    <property type="molecule type" value="Genomic_DNA"/>
</dbReference>
<dbReference type="Proteomes" id="UP000250434">
    <property type="component" value="Chromosome"/>
</dbReference>
<evidence type="ECO:0000313" key="3">
    <source>
        <dbReference type="Proteomes" id="UP000250434"/>
    </source>
</evidence>
<reference evidence="2 3" key="1">
    <citation type="submission" date="2016-04" db="EMBL/GenBank/DDBJ databases">
        <title>Complete genome sequence and analysis of deep-sea sediment isolate, Amycolatopsis sp. WP1.</title>
        <authorList>
            <person name="Wang H."/>
            <person name="Chen S."/>
            <person name="Wu Q."/>
        </authorList>
    </citation>
    <scope>NUCLEOTIDE SEQUENCE [LARGE SCALE GENOMIC DNA]</scope>
    <source>
        <strain evidence="2 3">WP1</strain>
    </source>
</reference>
<dbReference type="PANTHER" id="PTHR46825">
    <property type="entry name" value="D-ALANYL-D-ALANINE-CARBOXYPEPTIDASE/ENDOPEPTIDASE AMPH"/>
    <property type="match status" value="1"/>
</dbReference>
<dbReference type="Gene3D" id="3.40.710.10">
    <property type="entry name" value="DD-peptidase/beta-lactamase superfamily"/>
    <property type="match status" value="1"/>
</dbReference>
<dbReference type="OrthoDB" id="503788at2"/>
<sequence>MAAAESTEAQRPELQAVMQQFIDTGFTGVQLRVNDERGEWAGSAGVRKLGQAAKPPTNGLFRIGSVTKTITATVVLQLVADGKIGLDDPAAGYLPEFGLDRRITVRMLLQHTSGVFNHTGDYTADGTYEPGVTWSGQDWVTDRFRSYRPEELVRLALAKPLRFEPGTAWRYSNTNYVLARLLIERATGHSYVEETQRRILRPLGLRGTVMPGTSPEIPGPHAHGYYRYEENGEPRTVDVTRQDPSWISAGGDLISTTKDLQKFISALLGGRLVPAPLLAEMRTPDPAMGYGLGLFVQDGTTESPFPPPSCGAPVVHHNGNVQGYATVMYSSPDGSRTVTGSLTYVDDAAQSVGGAFQAGLQRVVDAVFC</sequence>
<evidence type="ECO:0000313" key="2">
    <source>
        <dbReference type="EMBL" id="AXB48209.1"/>
    </source>
</evidence>
<dbReference type="KEGG" id="aab:A4R43_01495"/>
<dbReference type="Pfam" id="PF00144">
    <property type="entry name" value="Beta-lactamase"/>
    <property type="match status" value="1"/>
</dbReference>
<protein>
    <submittedName>
        <fullName evidence="2">Alkaline D-peptidase</fullName>
    </submittedName>
</protein>
<feature type="domain" description="Beta-lactamase-related" evidence="1">
    <location>
        <begin position="15"/>
        <end position="337"/>
    </location>
</feature>
<organism evidence="2 3">
    <name type="scientific">Amycolatopsis albispora</name>
    <dbReference type="NCBI Taxonomy" id="1804986"/>
    <lineage>
        <taxon>Bacteria</taxon>
        <taxon>Bacillati</taxon>
        <taxon>Actinomycetota</taxon>
        <taxon>Actinomycetes</taxon>
        <taxon>Pseudonocardiales</taxon>
        <taxon>Pseudonocardiaceae</taxon>
        <taxon>Amycolatopsis</taxon>
    </lineage>
</organism>
<name>A0A344LJI5_9PSEU</name>